<feature type="compositionally biased region" description="Low complexity" evidence="1">
    <location>
        <begin position="498"/>
        <end position="521"/>
    </location>
</feature>
<proteinExistence type="predicted"/>
<feature type="region of interest" description="Disordered" evidence="1">
    <location>
        <begin position="266"/>
        <end position="289"/>
    </location>
</feature>
<evidence type="ECO:0000313" key="3">
    <source>
        <dbReference type="EMBL" id="EER13446.1"/>
    </source>
</evidence>
<feature type="region of interest" description="Disordered" evidence="1">
    <location>
        <begin position="700"/>
        <end position="728"/>
    </location>
</feature>
<keyword evidence="4" id="KW-1185">Reference proteome</keyword>
<evidence type="ECO:0000313" key="4">
    <source>
        <dbReference type="Proteomes" id="UP000007800"/>
    </source>
</evidence>
<dbReference type="EMBL" id="GG675180">
    <property type="protein sequence ID" value="EER13446.1"/>
    <property type="molecule type" value="Genomic_DNA"/>
</dbReference>
<name>C5KPP9_PERM5</name>
<dbReference type="InterPro" id="IPR001841">
    <property type="entry name" value="Znf_RING"/>
</dbReference>
<dbReference type="OrthoDB" id="442270at2759"/>
<feature type="region of interest" description="Disordered" evidence="1">
    <location>
        <begin position="482"/>
        <end position="565"/>
    </location>
</feature>
<accession>C5KPP9</accession>
<feature type="compositionally biased region" description="Acidic residues" evidence="1">
    <location>
        <begin position="17"/>
        <end position="29"/>
    </location>
</feature>
<dbReference type="InterPro" id="IPR047499">
    <property type="entry name" value="DD_AK7"/>
</dbReference>
<protein>
    <recommendedName>
        <fullName evidence="2">RING-type domain-containing protein</fullName>
    </recommendedName>
</protein>
<feature type="compositionally biased region" description="Basic residues" evidence="1">
    <location>
        <begin position="936"/>
        <end position="949"/>
    </location>
</feature>
<dbReference type="CDD" id="cd22967">
    <property type="entry name" value="DD_AK7"/>
    <property type="match status" value="1"/>
</dbReference>
<dbReference type="RefSeq" id="XP_002781651.1">
    <property type="nucleotide sequence ID" value="XM_002781605.1"/>
</dbReference>
<feature type="compositionally biased region" description="Basic and acidic residues" evidence="1">
    <location>
        <begin position="446"/>
        <end position="457"/>
    </location>
</feature>
<dbReference type="InParanoid" id="C5KPP9"/>
<dbReference type="GeneID" id="9041958"/>
<dbReference type="Gene3D" id="1.20.890.10">
    <property type="entry name" value="cAMP-dependent protein kinase regulatory subunit, dimerization-anchoring domain"/>
    <property type="match status" value="1"/>
</dbReference>
<feature type="region of interest" description="Disordered" evidence="1">
    <location>
        <begin position="1"/>
        <end position="49"/>
    </location>
</feature>
<evidence type="ECO:0000256" key="1">
    <source>
        <dbReference type="SAM" id="MobiDB-lite"/>
    </source>
</evidence>
<feature type="compositionally biased region" description="Acidic residues" evidence="1">
    <location>
        <begin position="706"/>
        <end position="715"/>
    </location>
</feature>
<feature type="compositionally biased region" description="Basic and acidic residues" evidence="1">
    <location>
        <begin position="544"/>
        <end position="555"/>
    </location>
</feature>
<feature type="region of interest" description="Disordered" evidence="1">
    <location>
        <begin position="928"/>
        <end position="968"/>
    </location>
</feature>
<feature type="domain" description="RING-type" evidence="2">
    <location>
        <begin position="738"/>
        <end position="827"/>
    </location>
</feature>
<dbReference type="AlphaFoldDB" id="C5KPP9"/>
<feature type="compositionally biased region" description="Pro residues" evidence="1">
    <location>
        <begin position="488"/>
        <end position="497"/>
    </location>
</feature>
<gene>
    <name evidence="3" type="ORF">Pmar_PMAR000032</name>
</gene>
<sequence>MDEARALFFDSVPVEREEAEDQKEGEAADNDSAPETSPAERTRPVPCRGRIPHSAIHFTVLGRGGEEDGCDVLLQDLGVEVFTLDTSESTGNDRMKELMRFEALRSYIERNGRPYNFLPSQEEVSKEVRQAMASHEKDRLAAEEAEEIRRISEESEVASREAAMDVKREAAIAMWREEVCEIKKKPLREYLIDYVIPDLTEGLMELCNVDPDDPIEYIATYLEAKALHFVMEARASMKGQQQPPGKPPTDGPLSRLERFLLLAPRGAEVPGSQSSSGATGPRKASSKGAAVSTVKDARAVCLGEEEVTLEDLAAADTLAENVDSPELMWRYLELLFLPQDRRMAQLLREWLRGEGGQEQEDSVDVLMEEEDTGDQSSPSLPELARAEQVMAQSTTIHYSWDWALEDAIAPKEEALGVYSRLGISPPRDIKELNKSFPRVQLTGPDHTFDVRATDRPMRTRKQPLSDPFSAYSPLMPGFMSSQGCSLLQPPPPLPPEGPLLLPASLSASSSSSSADPSSVLGGTYMPPESGPTLFSEPVIRGRSHSRDSGDSEPSKNSHRAQGNRFSNMTFRQLYEDLKSTFTSNRELGRYVLRNINANVDAEEERGKSTRGFVRILSEAAASHVIRLEYDHWIDSVEELFAAPEEWSRHEGKIIVVFDDCSSRIRARAIERNVVIQYLRDRQERFMTGFDDIQQFSLTTRTLTSSEETDDADDDVSVPSRSGETLEGLPDLPQIGPFCHICRQSAKAISNAAAEAARREALGLPPTSLINLDARQKSRMSVCSGVLHDAFEGRPGVTPCHRRFCHTCLVMYSHQLPVEGKAWTCPVCTSSCTCERCTRAEYIKEIRAFALANLGTGRLRDLISRPVDEPREKWRPGCPIPWSQFVKMAPNSSFIIQPDAEVYRQALEIESTFTRKELQRAVKEMKDYNSPGMSTRAAHHRQRQSGRSHTSKTVAASPLGTPRRPETPPWVEVQTPADLASAFLRELVPLGAGPASTEKLLVLRKAVERLREVQKLRLAAAEMLSEREGTLATSLEGSGPQVLARSLLQPLPEWIPTDDLCIKDDDLADEFIMALQRVLPEKRLHHQVMVDDSDTEIEGRPPPEASHARNTVKWRRLARRRGIRKPRSVTLHPGRVRTRTAGDVTDTESMPPHARRGKKKVFDATAACGYPVAKRDRIPAAVHYQVMDFV</sequence>
<dbReference type="InterPro" id="IPR007858">
    <property type="entry name" value="Dpy-30_motif"/>
</dbReference>
<dbReference type="Proteomes" id="UP000007800">
    <property type="component" value="Unassembled WGS sequence"/>
</dbReference>
<dbReference type="Pfam" id="PF05186">
    <property type="entry name" value="Dpy-30"/>
    <property type="match status" value="1"/>
</dbReference>
<evidence type="ECO:0000259" key="2">
    <source>
        <dbReference type="SMART" id="SM00184"/>
    </source>
</evidence>
<reference evidence="3 4" key="1">
    <citation type="submission" date="2008-07" db="EMBL/GenBank/DDBJ databases">
        <authorList>
            <person name="El-Sayed N."/>
            <person name="Caler E."/>
            <person name="Inman J."/>
            <person name="Amedeo P."/>
            <person name="Hass B."/>
            <person name="Wortman J."/>
        </authorList>
    </citation>
    <scope>NUCLEOTIDE SEQUENCE [LARGE SCALE GENOMIC DNA]</scope>
    <source>
        <strain evidence="4">ATCC 50983 / TXsc</strain>
    </source>
</reference>
<feature type="region of interest" description="Disordered" evidence="1">
    <location>
        <begin position="443"/>
        <end position="468"/>
    </location>
</feature>
<organism evidence="4">
    <name type="scientific">Perkinsus marinus (strain ATCC 50983 / TXsc)</name>
    <dbReference type="NCBI Taxonomy" id="423536"/>
    <lineage>
        <taxon>Eukaryota</taxon>
        <taxon>Sar</taxon>
        <taxon>Alveolata</taxon>
        <taxon>Perkinsozoa</taxon>
        <taxon>Perkinsea</taxon>
        <taxon>Perkinsida</taxon>
        <taxon>Perkinsidae</taxon>
        <taxon>Perkinsus</taxon>
    </lineage>
</organism>
<dbReference type="SMART" id="SM00184">
    <property type="entry name" value="RING"/>
    <property type="match status" value="1"/>
</dbReference>